<dbReference type="AlphaFoldDB" id="A0A9E7JWU9"/>
<sequence length="86" mass="9758">MEEELGGHNVCNGECDLRGRARDTEVAKSCSSPNSRQICGLESKIETEKRRKKQTYASLFGAIAFGRRRQQRSNVWNRSLRGLELS</sequence>
<organism evidence="1 2">
    <name type="scientific">Musa troglodytarum</name>
    <name type="common">fe'i banana</name>
    <dbReference type="NCBI Taxonomy" id="320322"/>
    <lineage>
        <taxon>Eukaryota</taxon>
        <taxon>Viridiplantae</taxon>
        <taxon>Streptophyta</taxon>
        <taxon>Embryophyta</taxon>
        <taxon>Tracheophyta</taxon>
        <taxon>Spermatophyta</taxon>
        <taxon>Magnoliopsida</taxon>
        <taxon>Liliopsida</taxon>
        <taxon>Zingiberales</taxon>
        <taxon>Musaceae</taxon>
        <taxon>Musa</taxon>
    </lineage>
</organism>
<evidence type="ECO:0000313" key="2">
    <source>
        <dbReference type="Proteomes" id="UP001055439"/>
    </source>
</evidence>
<gene>
    <name evidence="1" type="ORF">MUK42_36491</name>
</gene>
<dbReference type="EMBL" id="CP097506">
    <property type="protein sequence ID" value="URD95324.1"/>
    <property type="molecule type" value="Genomic_DNA"/>
</dbReference>
<keyword evidence="2" id="KW-1185">Reference proteome</keyword>
<proteinExistence type="predicted"/>
<reference evidence="1" key="1">
    <citation type="submission" date="2022-05" db="EMBL/GenBank/DDBJ databases">
        <title>The Musa troglodytarum L. genome provides insights into the mechanism of non-climacteric behaviour and enrichment of carotenoids.</title>
        <authorList>
            <person name="Wang J."/>
        </authorList>
    </citation>
    <scope>NUCLEOTIDE SEQUENCE</scope>
    <source>
        <tissue evidence="1">Leaf</tissue>
    </source>
</reference>
<protein>
    <submittedName>
        <fullName evidence="1">Uncharacterized protein</fullName>
    </submittedName>
</protein>
<dbReference type="Proteomes" id="UP001055439">
    <property type="component" value="Chromosome 4"/>
</dbReference>
<name>A0A9E7JWU9_9LILI</name>
<accession>A0A9E7JWU9</accession>
<evidence type="ECO:0000313" key="1">
    <source>
        <dbReference type="EMBL" id="URD95324.1"/>
    </source>
</evidence>